<organism evidence="2 3">
    <name type="scientific">Pseudoroseicyclus aestuarii</name>
    <dbReference type="NCBI Taxonomy" id="1795041"/>
    <lineage>
        <taxon>Bacteria</taxon>
        <taxon>Pseudomonadati</taxon>
        <taxon>Pseudomonadota</taxon>
        <taxon>Alphaproteobacteria</taxon>
        <taxon>Rhodobacterales</taxon>
        <taxon>Paracoccaceae</taxon>
        <taxon>Pseudoroseicyclus</taxon>
    </lineage>
</organism>
<dbReference type="CDD" id="cd06121">
    <property type="entry name" value="cupin_YML079wp"/>
    <property type="match status" value="1"/>
</dbReference>
<dbReference type="PANTHER" id="PTHR33387:SF3">
    <property type="entry name" value="DUF985 DOMAIN-CONTAINING PROTEIN"/>
    <property type="match status" value="1"/>
</dbReference>
<evidence type="ECO:0000313" key="3">
    <source>
        <dbReference type="Proteomes" id="UP000248311"/>
    </source>
</evidence>
<dbReference type="InterPro" id="IPR039935">
    <property type="entry name" value="YML079W-like"/>
</dbReference>
<dbReference type="Gene3D" id="2.60.120.10">
    <property type="entry name" value="Jelly Rolls"/>
    <property type="match status" value="1"/>
</dbReference>
<dbReference type="AlphaFoldDB" id="A0A318SW34"/>
<feature type="domain" description="DUF985" evidence="1">
    <location>
        <begin position="8"/>
        <end position="137"/>
    </location>
</feature>
<comment type="caution">
    <text evidence="2">The sequence shown here is derived from an EMBL/GenBank/DDBJ whole genome shotgun (WGS) entry which is preliminary data.</text>
</comment>
<dbReference type="OrthoDB" id="9798288at2"/>
<evidence type="ECO:0000313" key="2">
    <source>
        <dbReference type="EMBL" id="PYE86070.1"/>
    </source>
</evidence>
<keyword evidence="3" id="KW-1185">Reference proteome</keyword>
<gene>
    <name evidence="2" type="ORF">DFP88_101745</name>
</gene>
<dbReference type="InterPro" id="IPR014710">
    <property type="entry name" value="RmlC-like_jellyroll"/>
</dbReference>
<dbReference type="Proteomes" id="UP000248311">
    <property type="component" value="Unassembled WGS sequence"/>
</dbReference>
<dbReference type="PANTHER" id="PTHR33387">
    <property type="entry name" value="RMLC-LIKE JELLY ROLL FOLD PROTEIN"/>
    <property type="match status" value="1"/>
</dbReference>
<sequence length="146" mass="15754">MTQTLTAEDIIHRLDLAPHPEGGHYRQTWKAEAAEGQRPSGTAILFLLAEGERSHWHRVDATEIWHYHAGAPLILSLAATEDGPAEDLPLGPDIAGGALPQRIVPPRAWQSARSTGAWTLVSCTVSPGFTFDGFELAPAGFDIPRA</sequence>
<dbReference type="EMBL" id="QJTE01000001">
    <property type="protein sequence ID" value="PYE86070.1"/>
    <property type="molecule type" value="Genomic_DNA"/>
</dbReference>
<accession>A0A318SW34</accession>
<dbReference type="InterPro" id="IPR009327">
    <property type="entry name" value="Cupin_DUF985"/>
</dbReference>
<evidence type="ECO:0000259" key="1">
    <source>
        <dbReference type="Pfam" id="PF06172"/>
    </source>
</evidence>
<protein>
    <recommendedName>
        <fullName evidence="1">DUF985 domain-containing protein</fullName>
    </recommendedName>
</protein>
<proteinExistence type="predicted"/>
<dbReference type="InterPro" id="IPR011051">
    <property type="entry name" value="RmlC_Cupin_sf"/>
</dbReference>
<dbReference type="SUPFAM" id="SSF51182">
    <property type="entry name" value="RmlC-like cupins"/>
    <property type="match status" value="1"/>
</dbReference>
<reference evidence="2 3" key="1">
    <citation type="submission" date="2018-06" db="EMBL/GenBank/DDBJ databases">
        <title>Genomic Encyclopedia of Type Strains, Phase III (KMG-III): the genomes of soil and plant-associated and newly described type strains.</title>
        <authorList>
            <person name="Whitman W."/>
        </authorList>
    </citation>
    <scope>NUCLEOTIDE SEQUENCE [LARGE SCALE GENOMIC DNA]</scope>
    <source>
        <strain evidence="2 3">CECT 9025</strain>
    </source>
</reference>
<name>A0A318SW34_9RHOB</name>
<dbReference type="Pfam" id="PF06172">
    <property type="entry name" value="Cupin_5"/>
    <property type="match status" value="1"/>
</dbReference>